<dbReference type="Pfam" id="PF24568">
    <property type="entry name" value="CC_PcsB"/>
    <property type="match status" value="1"/>
</dbReference>
<feature type="domain" description="NlpC/P60" evidence="9">
    <location>
        <begin position="310"/>
        <end position="437"/>
    </location>
</feature>
<dbReference type="Proteomes" id="UP000481030">
    <property type="component" value="Unassembled WGS sequence"/>
</dbReference>
<evidence type="ECO:0000256" key="4">
    <source>
        <dbReference type="ARBA" id="ARBA00022801"/>
    </source>
</evidence>
<feature type="compositionally biased region" description="Low complexity" evidence="7">
    <location>
        <begin position="275"/>
        <end position="294"/>
    </location>
</feature>
<evidence type="ECO:0000256" key="3">
    <source>
        <dbReference type="ARBA" id="ARBA00022729"/>
    </source>
</evidence>
<feature type="region of interest" description="Disordered" evidence="7">
    <location>
        <begin position="261"/>
        <end position="294"/>
    </location>
</feature>
<evidence type="ECO:0000256" key="8">
    <source>
        <dbReference type="SAM" id="SignalP"/>
    </source>
</evidence>
<evidence type="ECO:0000259" key="9">
    <source>
        <dbReference type="PROSITE" id="PS51935"/>
    </source>
</evidence>
<proteinExistence type="inferred from homology"/>
<feature type="chain" id="PRO_5026848863" evidence="8">
    <location>
        <begin position="28"/>
        <end position="438"/>
    </location>
</feature>
<accession>A0A6L3VFH1</accession>
<dbReference type="InterPro" id="IPR057309">
    <property type="entry name" value="PcsB_CC"/>
</dbReference>
<dbReference type="PANTHER" id="PTHR47053:SF1">
    <property type="entry name" value="MUREIN DD-ENDOPEPTIDASE MEPH-RELATED"/>
    <property type="match status" value="1"/>
</dbReference>
<dbReference type="RefSeq" id="WP_151532810.1">
    <property type="nucleotide sequence ID" value="NZ_WBOS01000001.1"/>
</dbReference>
<evidence type="ECO:0000256" key="6">
    <source>
        <dbReference type="SAM" id="Coils"/>
    </source>
</evidence>
<comment type="caution">
    <text evidence="10">The sequence shown here is derived from an EMBL/GenBank/DDBJ whole genome shotgun (WGS) entry which is preliminary data.</text>
</comment>
<gene>
    <name evidence="10" type="ORF">F7731_00470</name>
</gene>
<dbReference type="GO" id="GO:0008234">
    <property type="term" value="F:cysteine-type peptidase activity"/>
    <property type="evidence" value="ECO:0007669"/>
    <property type="project" value="UniProtKB-KW"/>
</dbReference>
<protein>
    <submittedName>
        <fullName evidence="10">Peptidase</fullName>
    </submittedName>
</protein>
<dbReference type="EMBL" id="WBOS01000001">
    <property type="protein sequence ID" value="KAB2338085.1"/>
    <property type="molecule type" value="Genomic_DNA"/>
</dbReference>
<name>A0A6L3VFH1_9BACI</name>
<dbReference type="Gene3D" id="6.10.250.3150">
    <property type="match status" value="1"/>
</dbReference>
<sequence>MKKKLVILNTTLMLGLGAFTSIPSVDAASLHSQKQEIQNQRLNVQSSLSKADIELTAVLEERVRLTAQINRVMQAINDNNNLIKKTENDIITTKAEVEQLKTEIAEIQERIDKRNEILKQRAVSYQENGNSQIGYVEVLLGATSFGDFVERVGAVTKIVQADQDIIAQHDADKKEIEEKKLSVEQKLTNLESMKTELVGMQAQLGEQKQQTNELEQELNRKENEIAALKADLKIQDSTLAAKELEIQTRLAASQKVEVKHHTVAQANTSSSTVKNETSNTPNSASNNVSNNVSVEAPVKEAPVKETPVAKGNVNTVINAGNKYIGNSVYVFGGGRTASDIANGRFDCSGFVSWAYAQAGVKLPAYTESLKSVGRQVPTSDMKPGDLVFFDTYKKDGHVGIYIGGGKFIGSQSSTGVSIANMSSGYWKNTFNGRVVRIF</sequence>
<organism evidence="10 11">
    <name type="scientific">Cytobacillus depressus</name>
    <dbReference type="NCBI Taxonomy" id="1602942"/>
    <lineage>
        <taxon>Bacteria</taxon>
        <taxon>Bacillati</taxon>
        <taxon>Bacillota</taxon>
        <taxon>Bacilli</taxon>
        <taxon>Bacillales</taxon>
        <taxon>Bacillaceae</taxon>
        <taxon>Cytobacillus</taxon>
    </lineage>
</organism>
<dbReference type="Pfam" id="PF00877">
    <property type="entry name" value="NLPC_P60"/>
    <property type="match status" value="1"/>
</dbReference>
<evidence type="ECO:0000313" key="11">
    <source>
        <dbReference type="Proteomes" id="UP000481030"/>
    </source>
</evidence>
<feature type="coiled-coil region" evidence="6">
    <location>
        <begin position="83"/>
        <end position="117"/>
    </location>
</feature>
<keyword evidence="11" id="KW-1185">Reference proteome</keyword>
<dbReference type="InterPro" id="IPR000064">
    <property type="entry name" value="NLP_P60_dom"/>
</dbReference>
<keyword evidence="3 8" id="KW-0732">Signal</keyword>
<dbReference type="SUPFAM" id="SSF54001">
    <property type="entry name" value="Cysteine proteinases"/>
    <property type="match status" value="1"/>
</dbReference>
<dbReference type="OrthoDB" id="9813368at2"/>
<dbReference type="InterPro" id="IPR038765">
    <property type="entry name" value="Papain-like_cys_pep_sf"/>
</dbReference>
<evidence type="ECO:0000256" key="1">
    <source>
        <dbReference type="ARBA" id="ARBA00007074"/>
    </source>
</evidence>
<keyword evidence="5" id="KW-0788">Thiol protease</keyword>
<dbReference type="AlphaFoldDB" id="A0A6L3VFH1"/>
<feature type="coiled-coil region" evidence="6">
    <location>
        <begin position="166"/>
        <end position="238"/>
    </location>
</feature>
<dbReference type="PROSITE" id="PS51935">
    <property type="entry name" value="NLPC_P60"/>
    <property type="match status" value="1"/>
</dbReference>
<evidence type="ECO:0000256" key="5">
    <source>
        <dbReference type="ARBA" id="ARBA00022807"/>
    </source>
</evidence>
<evidence type="ECO:0000256" key="7">
    <source>
        <dbReference type="SAM" id="MobiDB-lite"/>
    </source>
</evidence>
<comment type="similarity">
    <text evidence="1">Belongs to the peptidase C40 family.</text>
</comment>
<dbReference type="InterPro" id="IPR051202">
    <property type="entry name" value="Peptidase_C40"/>
</dbReference>
<dbReference type="GO" id="GO:0006508">
    <property type="term" value="P:proteolysis"/>
    <property type="evidence" value="ECO:0007669"/>
    <property type="project" value="UniProtKB-KW"/>
</dbReference>
<feature type="signal peptide" evidence="8">
    <location>
        <begin position="1"/>
        <end position="27"/>
    </location>
</feature>
<feature type="compositionally biased region" description="Polar residues" evidence="7">
    <location>
        <begin position="264"/>
        <end position="274"/>
    </location>
</feature>
<keyword evidence="6" id="KW-0175">Coiled coil</keyword>
<reference evidence="10 11" key="1">
    <citation type="journal article" date="2016" name="Antonie Van Leeuwenhoek">
        <title>Bacillus depressus sp. nov., isolated from soil of a sunflower field.</title>
        <authorList>
            <person name="Wei X."/>
            <person name="Xin D."/>
            <person name="Xin Y."/>
            <person name="Zhang H."/>
            <person name="Wang T."/>
            <person name="Zhang J."/>
        </authorList>
    </citation>
    <scope>NUCLEOTIDE SEQUENCE [LARGE SCALE GENOMIC DNA]</scope>
    <source>
        <strain evidence="10 11">BZ1</strain>
    </source>
</reference>
<evidence type="ECO:0000313" key="10">
    <source>
        <dbReference type="EMBL" id="KAB2338085.1"/>
    </source>
</evidence>
<keyword evidence="2" id="KW-0645">Protease</keyword>
<dbReference type="Gene3D" id="3.90.1720.10">
    <property type="entry name" value="endopeptidase domain like (from Nostoc punctiforme)"/>
    <property type="match status" value="1"/>
</dbReference>
<dbReference type="PANTHER" id="PTHR47053">
    <property type="entry name" value="MUREIN DD-ENDOPEPTIDASE MEPH-RELATED"/>
    <property type="match status" value="1"/>
</dbReference>
<evidence type="ECO:0000256" key="2">
    <source>
        <dbReference type="ARBA" id="ARBA00022670"/>
    </source>
</evidence>
<keyword evidence="4" id="KW-0378">Hydrolase</keyword>